<evidence type="ECO:0000313" key="2">
    <source>
        <dbReference type="Proteomes" id="UP001442494"/>
    </source>
</evidence>
<dbReference type="InterPro" id="IPR013406">
    <property type="entry name" value="CHP02574_addiction_mod"/>
</dbReference>
<dbReference type="EMBL" id="JAMPKK010000082">
    <property type="protein sequence ID" value="MEP0867701.1"/>
    <property type="molecule type" value="Genomic_DNA"/>
</dbReference>
<name>A0ABV0JW69_9CYAN</name>
<dbReference type="Pfam" id="PF09720">
    <property type="entry name" value="Unstab_antitox"/>
    <property type="match status" value="1"/>
</dbReference>
<reference evidence="1 2" key="1">
    <citation type="submission" date="2022-04" db="EMBL/GenBank/DDBJ databases">
        <title>Positive selection, recombination, and allopatry shape intraspecific diversity of widespread and dominant cyanobacteria.</title>
        <authorList>
            <person name="Wei J."/>
            <person name="Shu W."/>
            <person name="Hu C."/>
        </authorList>
    </citation>
    <scope>NUCLEOTIDE SEQUENCE [LARGE SCALE GENOMIC DNA]</scope>
    <source>
        <strain evidence="1 2">GB2-A5</strain>
    </source>
</reference>
<dbReference type="NCBIfam" id="TIGR02574">
    <property type="entry name" value="stabl_TIGR02574"/>
    <property type="match status" value="1"/>
</dbReference>
<dbReference type="Proteomes" id="UP001442494">
    <property type="component" value="Unassembled WGS sequence"/>
</dbReference>
<gene>
    <name evidence="1" type="ORF">NDI37_24955</name>
</gene>
<organism evidence="1 2">
    <name type="scientific">Funiculus sociatus GB2-A5</name>
    <dbReference type="NCBI Taxonomy" id="2933946"/>
    <lineage>
        <taxon>Bacteria</taxon>
        <taxon>Bacillati</taxon>
        <taxon>Cyanobacteriota</taxon>
        <taxon>Cyanophyceae</taxon>
        <taxon>Coleofasciculales</taxon>
        <taxon>Coleofasciculaceae</taxon>
        <taxon>Funiculus</taxon>
    </lineage>
</organism>
<protein>
    <submittedName>
        <fullName evidence="1">Addiction module protein</fullName>
    </submittedName>
</protein>
<proteinExistence type="predicted"/>
<sequence length="76" mass="8911">MDITATLNEIAALSIEERIHLVQAIWDSIAAEQAYPDLTEPQPQKRELDYRIDDYEKNPDNVLTWEEIKASIKRQR</sequence>
<keyword evidence="2" id="KW-1185">Reference proteome</keyword>
<comment type="caution">
    <text evidence="1">The sequence shown here is derived from an EMBL/GenBank/DDBJ whole genome shotgun (WGS) entry which is preliminary data.</text>
</comment>
<accession>A0ABV0JW69</accession>
<evidence type="ECO:0000313" key="1">
    <source>
        <dbReference type="EMBL" id="MEP0867701.1"/>
    </source>
</evidence>
<dbReference type="RefSeq" id="WP_190423292.1">
    <property type="nucleotide sequence ID" value="NZ_JAMPKK010000082.1"/>
</dbReference>